<dbReference type="EMBL" id="CAJNOW010000598">
    <property type="protein sequence ID" value="CAF1284011.1"/>
    <property type="molecule type" value="Genomic_DNA"/>
</dbReference>
<name>A0A815CKD6_9BILA</name>
<dbReference type="Proteomes" id="UP000663834">
    <property type="component" value="Unassembled WGS sequence"/>
</dbReference>
<dbReference type="EMBL" id="CAJNRE010000797">
    <property type="protein sequence ID" value="CAF1931753.1"/>
    <property type="molecule type" value="Genomic_DNA"/>
</dbReference>
<keyword evidence="3" id="KW-0862">Zinc</keyword>
<keyword evidence="2" id="KW-0863">Zinc-finger</keyword>
<evidence type="ECO:0000259" key="4">
    <source>
        <dbReference type="Pfam" id="PF04500"/>
    </source>
</evidence>
<evidence type="ECO:0000256" key="3">
    <source>
        <dbReference type="ARBA" id="ARBA00022833"/>
    </source>
</evidence>
<proteinExistence type="predicted"/>
<dbReference type="Gene3D" id="2.20.25.240">
    <property type="match status" value="1"/>
</dbReference>
<organism evidence="5 7">
    <name type="scientific">Rotaria magnacalcarata</name>
    <dbReference type="NCBI Taxonomy" id="392030"/>
    <lineage>
        <taxon>Eukaryota</taxon>
        <taxon>Metazoa</taxon>
        <taxon>Spiralia</taxon>
        <taxon>Gnathifera</taxon>
        <taxon>Rotifera</taxon>
        <taxon>Eurotatoria</taxon>
        <taxon>Bdelloidea</taxon>
        <taxon>Philodinida</taxon>
        <taxon>Philodinidae</taxon>
        <taxon>Rotaria</taxon>
    </lineage>
</organism>
<evidence type="ECO:0000313" key="5">
    <source>
        <dbReference type="EMBL" id="CAF1284011.1"/>
    </source>
</evidence>
<dbReference type="Proteomes" id="UP000663824">
    <property type="component" value="Unassembled WGS sequence"/>
</dbReference>
<evidence type="ECO:0000313" key="6">
    <source>
        <dbReference type="EMBL" id="CAF1931753.1"/>
    </source>
</evidence>
<dbReference type="OrthoDB" id="10011685at2759"/>
<sequence>MSQIQKLTSEKGKSMLLHASYIYTLERSTAEKLIFRCRDRNCKARCHTNLSMDAFQSPPTAHCHAPNPDLVPALQLKSDIKARATVTDEPTSSILHTALRAYPLSAAGQLPKTDALMLTIRRQRVAPSLDPDGRLPEKLRKTDRGEDLILFESVKLIIFTTKSNLSILKQYKHWFADGTFKVIANETFSLLSLIVSRLVGDVIKAFDIVAELFDDDADDPLDYFEKTWIGERKRRGIGRKDPQFAHQLWNVYDRIIAGVPRSNNAVEGWHNAFASRVSINHPTIIKLTEKTRREQSKFEIDIAKILQGHEVKTRKLMYKKLDERIESLVSAYDSYQLGQYLSNVAANIYL</sequence>
<reference evidence="5" key="1">
    <citation type="submission" date="2021-02" db="EMBL/GenBank/DDBJ databases">
        <authorList>
            <person name="Nowell W R."/>
        </authorList>
    </citation>
    <scope>NUCLEOTIDE SEQUENCE</scope>
</reference>
<accession>A0A815CKD6</accession>
<feature type="domain" description="FLYWCH-type" evidence="4">
    <location>
        <begin position="7"/>
        <end position="64"/>
    </location>
</feature>
<evidence type="ECO:0000313" key="7">
    <source>
        <dbReference type="Proteomes" id="UP000663834"/>
    </source>
</evidence>
<comment type="caution">
    <text evidence="5">The sequence shown here is derived from an EMBL/GenBank/DDBJ whole genome shotgun (WGS) entry which is preliminary data.</text>
</comment>
<dbReference type="InterPro" id="IPR007588">
    <property type="entry name" value="Znf_FLYWCH"/>
</dbReference>
<dbReference type="GO" id="GO:0008270">
    <property type="term" value="F:zinc ion binding"/>
    <property type="evidence" value="ECO:0007669"/>
    <property type="project" value="UniProtKB-KW"/>
</dbReference>
<evidence type="ECO:0000256" key="1">
    <source>
        <dbReference type="ARBA" id="ARBA00022723"/>
    </source>
</evidence>
<protein>
    <recommendedName>
        <fullName evidence="4">FLYWCH-type domain-containing protein</fullName>
    </recommendedName>
</protein>
<evidence type="ECO:0000256" key="2">
    <source>
        <dbReference type="ARBA" id="ARBA00022771"/>
    </source>
</evidence>
<dbReference type="Pfam" id="PF04500">
    <property type="entry name" value="FLYWCH"/>
    <property type="match status" value="1"/>
</dbReference>
<dbReference type="AlphaFoldDB" id="A0A815CKD6"/>
<gene>
    <name evidence="5" type="ORF">KQP761_LOCUS3928</name>
    <name evidence="6" type="ORF">MBJ925_LOCUS4379</name>
</gene>
<keyword evidence="1" id="KW-0479">Metal-binding</keyword>